<comment type="caution">
    <text evidence="3">The sequence shown here is derived from an EMBL/GenBank/DDBJ whole genome shotgun (WGS) entry which is preliminary data.</text>
</comment>
<feature type="transmembrane region" description="Helical" evidence="2">
    <location>
        <begin position="40"/>
        <end position="62"/>
    </location>
</feature>
<evidence type="ECO:0000313" key="3">
    <source>
        <dbReference type="EMBL" id="RUR03429.1"/>
    </source>
</evidence>
<dbReference type="EMBL" id="RZGZ01000001">
    <property type="protein sequence ID" value="RUR03429.1"/>
    <property type="molecule type" value="Genomic_DNA"/>
</dbReference>
<name>A0A3S0VDD0_9MICO</name>
<evidence type="ECO:0000313" key="4">
    <source>
        <dbReference type="Proteomes" id="UP000274909"/>
    </source>
</evidence>
<keyword evidence="2" id="KW-0812">Transmembrane</keyword>
<feature type="region of interest" description="Disordered" evidence="1">
    <location>
        <begin position="1"/>
        <end position="34"/>
    </location>
</feature>
<sequence>MATTHQVHGPTVHRSTFVPPRREARAERSLREAHRRRRRAVLIVAVSGVAALVTASGSTILLTR</sequence>
<protein>
    <submittedName>
        <fullName evidence="3">Uncharacterized protein</fullName>
    </submittedName>
</protein>
<evidence type="ECO:0000256" key="2">
    <source>
        <dbReference type="SAM" id="Phobius"/>
    </source>
</evidence>
<reference evidence="3 4" key="1">
    <citation type="submission" date="2018-12" db="EMBL/GenBank/DDBJ databases">
        <authorList>
            <person name="Li F."/>
        </authorList>
    </citation>
    <scope>NUCLEOTIDE SEQUENCE [LARGE SCALE GENOMIC DNA]</scope>
    <source>
        <strain evidence="3 4">EGI 6500705</strain>
    </source>
</reference>
<evidence type="ECO:0000256" key="1">
    <source>
        <dbReference type="SAM" id="MobiDB-lite"/>
    </source>
</evidence>
<organism evidence="3 4">
    <name type="scientific">Labedella endophytica</name>
    <dbReference type="NCBI Taxonomy" id="1523160"/>
    <lineage>
        <taxon>Bacteria</taxon>
        <taxon>Bacillati</taxon>
        <taxon>Actinomycetota</taxon>
        <taxon>Actinomycetes</taxon>
        <taxon>Micrococcales</taxon>
        <taxon>Microbacteriaceae</taxon>
        <taxon>Labedella</taxon>
    </lineage>
</organism>
<keyword evidence="2" id="KW-1133">Transmembrane helix</keyword>
<gene>
    <name evidence="3" type="ORF">ELQ94_02485</name>
</gene>
<dbReference type="Proteomes" id="UP000274909">
    <property type="component" value="Unassembled WGS sequence"/>
</dbReference>
<proteinExistence type="predicted"/>
<keyword evidence="4" id="KW-1185">Reference proteome</keyword>
<keyword evidence="2" id="KW-0472">Membrane</keyword>
<feature type="compositionally biased region" description="Basic and acidic residues" evidence="1">
    <location>
        <begin position="20"/>
        <end position="32"/>
    </location>
</feature>
<dbReference type="RefSeq" id="WP_127046808.1">
    <property type="nucleotide sequence ID" value="NZ_RZGZ01000001.1"/>
</dbReference>
<accession>A0A3S0VDD0</accession>
<dbReference type="AlphaFoldDB" id="A0A3S0VDD0"/>